<dbReference type="InterPro" id="IPR050638">
    <property type="entry name" value="AA-Vitamin_Transporters"/>
</dbReference>
<evidence type="ECO:0000313" key="8">
    <source>
        <dbReference type="EMBL" id="CAP44826.1"/>
    </source>
</evidence>
<accession>A9IDG0</accession>
<feature type="transmembrane region" description="Helical" evidence="6">
    <location>
        <begin position="64"/>
        <end position="84"/>
    </location>
</feature>
<dbReference type="InterPro" id="IPR037185">
    <property type="entry name" value="EmrE-like"/>
</dbReference>
<gene>
    <name evidence="8" type="ordered locus">Bpet4475</name>
</gene>
<feature type="transmembrane region" description="Helical" evidence="6">
    <location>
        <begin position="174"/>
        <end position="193"/>
    </location>
</feature>
<sequence length="296" mass="30745">MPRSADVFATALAPAIWGSTYIVTTELLPDGYPLTVAMLRALPAGLLLLWWARSLPHGIWWLRSFLLGGLNFSVFWAMLFVSAYRLPGGVAATLGSIQTLIVIGLARLLLGAPVRGWSVAAAMAGIGGVGLLVLTPDAALDPLGVAAGLIGALAMALGTVLSRRWQPPVRALTFASWQLTAGGLLLLPVAAWLEPPLPALSAANLGGLAYLAVIGGAFTYALWFRGLARLGPAAVAALGFLSPVTAVVLGWALLGQRLNTPQLAGMIIVIGSVWVVQRVQAMPARTPAKAAARPLT</sequence>
<evidence type="ECO:0000256" key="1">
    <source>
        <dbReference type="ARBA" id="ARBA00004141"/>
    </source>
</evidence>
<evidence type="ECO:0000256" key="5">
    <source>
        <dbReference type="ARBA" id="ARBA00023136"/>
    </source>
</evidence>
<keyword evidence="5 6" id="KW-0472">Membrane</keyword>
<evidence type="ECO:0000256" key="6">
    <source>
        <dbReference type="SAM" id="Phobius"/>
    </source>
</evidence>
<keyword evidence="9" id="KW-1185">Reference proteome</keyword>
<protein>
    <submittedName>
        <fullName evidence="8">Probable regulator protein</fullName>
    </submittedName>
</protein>
<dbReference type="GO" id="GO:0016020">
    <property type="term" value="C:membrane"/>
    <property type="evidence" value="ECO:0007669"/>
    <property type="project" value="UniProtKB-SubCell"/>
</dbReference>
<evidence type="ECO:0000256" key="4">
    <source>
        <dbReference type="ARBA" id="ARBA00022989"/>
    </source>
</evidence>
<feature type="transmembrane region" description="Helical" evidence="6">
    <location>
        <begin position="142"/>
        <end position="162"/>
    </location>
</feature>
<evidence type="ECO:0000256" key="2">
    <source>
        <dbReference type="ARBA" id="ARBA00007362"/>
    </source>
</evidence>
<reference evidence="8 9" key="1">
    <citation type="journal article" date="2008" name="BMC Genomics">
        <title>The missing link: Bordetella petrii is endowed with both the metabolic versatility of environmental bacteria and virulence traits of pathogenic Bordetellae.</title>
        <authorList>
            <person name="Gross R."/>
            <person name="Guzman C.A."/>
            <person name="Sebaihia M."/>
            <person name="Martins Dos Santos V.A."/>
            <person name="Pieper D.H."/>
            <person name="Koebnik R."/>
            <person name="Lechner M."/>
            <person name="Bartels D."/>
            <person name="Buhrmester J."/>
            <person name="Choudhuri J.V."/>
            <person name="Ebensen T."/>
            <person name="Gaigalat L."/>
            <person name="Herrmann S."/>
            <person name="Khachane A.N."/>
            <person name="Larisch C."/>
            <person name="Link S."/>
            <person name="Linke B."/>
            <person name="Meyer F."/>
            <person name="Mormann S."/>
            <person name="Nakunst D."/>
            <person name="Rueckert C."/>
            <person name="Schneiker-Bekel S."/>
            <person name="Schulze K."/>
            <person name="Vorhoelter F.J."/>
            <person name="Yevsa T."/>
            <person name="Engle J.T."/>
            <person name="Goldman W.E."/>
            <person name="Puehler A."/>
            <person name="Goebel U.B."/>
            <person name="Goesmann A."/>
            <person name="Bloecker H."/>
            <person name="Kaiser O."/>
            <person name="Martinez-Arias R."/>
        </authorList>
    </citation>
    <scope>NUCLEOTIDE SEQUENCE [LARGE SCALE GENOMIC DNA]</scope>
    <source>
        <strain evidence="9">ATCC BAA-461 / DSM 12804 / CCUG 43448 / CIP 107267 / Se-1111R</strain>
    </source>
</reference>
<feature type="transmembrane region" description="Helical" evidence="6">
    <location>
        <begin position="32"/>
        <end position="52"/>
    </location>
</feature>
<dbReference type="AlphaFoldDB" id="A9IDG0"/>
<keyword evidence="4 6" id="KW-1133">Transmembrane helix</keyword>
<organism evidence="8 9">
    <name type="scientific">Bordetella petrii (strain ATCC BAA-461 / DSM 12804 / CCUG 43448 / CIP 107267 / Se-1111R)</name>
    <dbReference type="NCBI Taxonomy" id="340100"/>
    <lineage>
        <taxon>Bacteria</taxon>
        <taxon>Pseudomonadati</taxon>
        <taxon>Pseudomonadota</taxon>
        <taxon>Betaproteobacteria</taxon>
        <taxon>Burkholderiales</taxon>
        <taxon>Alcaligenaceae</taxon>
        <taxon>Bordetella</taxon>
    </lineage>
</organism>
<dbReference type="KEGG" id="bpt:Bpet4475"/>
<comment type="similarity">
    <text evidence="2">Belongs to the EamA transporter family.</text>
</comment>
<feature type="transmembrane region" description="Helical" evidence="6">
    <location>
        <begin position="90"/>
        <end position="110"/>
    </location>
</feature>
<dbReference type="PANTHER" id="PTHR32322">
    <property type="entry name" value="INNER MEMBRANE TRANSPORTER"/>
    <property type="match status" value="1"/>
</dbReference>
<dbReference type="Pfam" id="PF00892">
    <property type="entry name" value="EamA"/>
    <property type="match status" value="2"/>
</dbReference>
<dbReference type="STRING" id="94624.Bpet4475"/>
<dbReference type="SUPFAM" id="SSF103481">
    <property type="entry name" value="Multidrug resistance efflux transporter EmrE"/>
    <property type="match status" value="2"/>
</dbReference>
<dbReference type="EMBL" id="AM902716">
    <property type="protein sequence ID" value="CAP44826.1"/>
    <property type="molecule type" value="Genomic_DNA"/>
</dbReference>
<evidence type="ECO:0000259" key="7">
    <source>
        <dbReference type="Pfam" id="PF00892"/>
    </source>
</evidence>
<dbReference type="InterPro" id="IPR000620">
    <property type="entry name" value="EamA_dom"/>
</dbReference>
<feature type="transmembrane region" description="Helical" evidence="6">
    <location>
        <begin position="199"/>
        <end position="223"/>
    </location>
</feature>
<feature type="transmembrane region" description="Helical" evidence="6">
    <location>
        <begin position="260"/>
        <end position="276"/>
    </location>
</feature>
<name>A9IDG0_BORPD</name>
<keyword evidence="3 6" id="KW-0812">Transmembrane</keyword>
<feature type="domain" description="EamA" evidence="7">
    <location>
        <begin position="8"/>
        <end position="133"/>
    </location>
</feature>
<dbReference type="PANTHER" id="PTHR32322:SF2">
    <property type="entry name" value="EAMA DOMAIN-CONTAINING PROTEIN"/>
    <property type="match status" value="1"/>
</dbReference>
<evidence type="ECO:0000256" key="3">
    <source>
        <dbReference type="ARBA" id="ARBA00022692"/>
    </source>
</evidence>
<dbReference type="eggNOG" id="COG0697">
    <property type="taxonomic scope" value="Bacteria"/>
</dbReference>
<feature type="transmembrane region" description="Helical" evidence="6">
    <location>
        <begin position="117"/>
        <end position="136"/>
    </location>
</feature>
<evidence type="ECO:0000313" key="9">
    <source>
        <dbReference type="Proteomes" id="UP000001225"/>
    </source>
</evidence>
<feature type="domain" description="EamA" evidence="7">
    <location>
        <begin position="143"/>
        <end position="276"/>
    </location>
</feature>
<comment type="subcellular location">
    <subcellularLocation>
        <location evidence="1">Membrane</location>
        <topology evidence="1">Multi-pass membrane protein</topology>
    </subcellularLocation>
</comment>
<dbReference type="Proteomes" id="UP000001225">
    <property type="component" value="Chromosome"/>
</dbReference>
<proteinExistence type="inferred from homology"/>
<feature type="transmembrane region" description="Helical" evidence="6">
    <location>
        <begin position="235"/>
        <end position="254"/>
    </location>
</feature>